<keyword evidence="2" id="KW-1185">Reference proteome</keyword>
<comment type="caution">
    <text evidence="1">The sequence shown here is derived from an EMBL/GenBank/DDBJ whole genome shotgun (WGS) entry which is preliminary data.</text>
</comment>
<evidence type="ECO:0000313" key="1">
    <source>
        <dbReference type="EMBL" id="KAI3799212.1"/>
    </source>
</evidence>
<dbReference type="EMBL" id="CM042028">
    <property type="protein sequence ID" value="KAI3799212.1"/>
    <property type="molecule type" value="Genomic_DNA"/>
</dbReference>
<organism evidence="1 2">
    <name type="scientific">Smallanthus sonchifolius</name>
    <dbReference type="NCBI Taxonomy" id="185202"/>
    <lineage>
        <taxon>Eukaryota</taxon>
        <taxon>Viridiplantae</taxon>
        <taxon>Streptophyta</taxon>
        <taxon>Embryophyta</taxon>
        <taxon>Tracheophyta</taxon>
        <taxon>Spermatophyta</taxon>
        <taxon>Magnoliopsida</taxon>
        <taxon>eudicotyledons</taxon>
        <taxon>Gunneridae</taxon>
        <taxon>Pentapetalae</taxon>
        <taxon>asterids</taxon>
        <taxon>campanulids</taxon>
        <taxon>Asterales</taxon>
        <taxon>Asteraceae</taxon>
        <taxon>Asteroideae</taxon>
        <taxon>Heliantheae alliance</taxon>
        <taxon>Millerieae</taxon>
        <taxon>Smallanthus</taxon>
    </lineage>
</organism>
<dbReference type="Proteomes" id="UP001056120">
    <property type="component" value="Linkage Group LG11"/>
</dbReference>
<reference evidence="1 2" key="2">
    <citation type="journal article" date="2022" name="Mol. Ecol. Resour.">
        <title>The genomes of chicory, endive, great burdock and yacon provide insights into Asteraceae paleo-polyploidization history and plant inulin production.</title>
        <authorList>
            <person name="Fan W."/>
            <person name="Wang S."/>
            <person name="Wang H."/>
            <person name="Wang A."/>
            <person name="Jiang F."/>
            <person name="Liu H."/>
            <person name="Zhao H."/>
            <person name="Xu D."/>
            <person name="Zhang Y."/>
        </authorList>
    </citation>
    <scope>NUCLEOTIDE SEQUENCE [LARGE SCALE GENOMIC DNA]</scope>
    <source>
        <strain evidence="2">cv. Yunnan</strain>
        <tissue evidence="1">Leaves</tissue>
    </source>
</reference>
<reference evidence="2" key="1">
    <citation type="journal article" date="2022" name="Mol. Ecol. Resour.">
        <title>The genomes of chicory, endive, great burdock and yacon provide insights into Asteraceae palaeo-polyploidization history and plant inulin production.</title>
        <authorList>
            <person name="Fan W."/>
            <person name="Wang S."/>
            <person name="Wang H."/>
            <person name="Wang A."/>
            <person name="Jiang F."/>
            <person name="Liu H."/>
            <person name="Zhao H."/>
            <person name="Xu D."/>
            <person name="Zhang Y."/>
        </authorList>
    </citation>
    <scope>NUCLEOTIDE SEQUENCE [LARGE SCALE GENOMIC DNA]</scope>
    <source>
        <strain evidence="2">cv. Yunnan</strain>
    </source>
</reference>
<evidence type="ECO:0000313" key="2">
    <source>
        <dbReference type="Proteomes" id="UP001056120"/>
    </source>
</evidence>
<proteinExistence type="predicted"/>
<name>A0ACB9HWL1_9ASTR</name>
<protein>
    <submittedName>
        <fullName evidence="1">Uncharacterized protein</fullName>
    </submittedName>
</protein>
<gene>
    <name evidence="1" type="ORF">L1987_34502</name>
</gene>
<sequence>MELFVKLARIWILALFICFDLAVVEGDKVGILPRCSWTGIYNFGDSNSDTGGISATFTPVLSPYGMTFFKKPVGRLSDGRLLLDFLVEYIGLPYVSAYLDTINTNYRHGANFATGGSTIRRQNLTILQGGISPFSLDIQTIQFTQFKARIIDLWSSNQPVADKSQLQRPDDFSKALFTMDIGQNDLSVGFRTLNKQQLHAKIPDIINNLTISIQQLYEQGARSFWIHNTGPVGCLPVATFNVKNPKPGYLDQYGCIRYQNNIAMEFNKYLKARVIRLRSELTDAAITYVDMYTAKYKLISNTKEYGFKDHLNICCGHHENDVHIFCGRKGIVNGTRVLGDACANPATYVSWDGVHMTEAANRWVANHVLDGSLSDPPIPATHACYKNL</sequence>
<accession>A0ACB9HWL1</accession>